<comment type="caution">
    <text evidence="1">The sequence shown here is derived from an EMBL/GenBank/DDBJ whole genome shotgun (WGS) entry which is preliminary data.</text>
</comment>
<name>X1DGN1_9ZZZZ</name>
<reference evidence="1" key="1">
    <citation type="journal article" date="2014" name="Front. Microbiol.">
        <title>High frequency of phylogenetically diverse reductive dehalogenase-homologous genes in deep subseafloor sedimentary metagenomes.</title>
        <authorList>
            <person name="Kawai M."/>
            <person name="Futagami T."/>
            <person name="Toyoda A."/>
            <person name="Takaki Y."/>
            <person name="Nishi S."/>
            <person name="Hori S."/>
            <person name="Arai W."/>
            <person name="Tsubouchi T."/>
            <person name="Morono Y."/>
            <person name="Uchiyama I."/>
            <person name="Ito T."/>
            <person name="Fujiyama A."/>
            <person name="Inagaki F."/>
            <person name="Takami H."/>
        </authorList>
    </citation>
    <scope>NUCLEOTIDE SEQUENCE</scope>
    <source>
        <strain evidence="1">Expedition CK06-06</strain>
    </source>
</reference>
<organism evidence="1">
    <name type="scientific">marine sediment metagenome</name>
    <dbReference type="NCBI Taxonomy" id="412755"/>
    <lineage>
        <taxon>unclassified sequences</taxon>
        <taxon>metagenomes</taxon>
        <taxon>ecological metagenomes</taxon>
    </lineage>
</organism>
<gene>
    <name evidence="1" type="ORF">S01H4_42155</name>
</gene>
<dbReference type="EMBL" id="BART01023124">
    <property type="protein sequence ID" value="GAH04199.1"/>
    <property type="molecule type" value="Genomic_DNA"/>
</dbReference>
<dbReference type="AlphaFoldDB" id="X1DGN1"/>
<evidence type="ECO:0000313" key="1">
    <source>
        <dbReference type="EMBL" id="GAH04199.1"/>
    </source>
</evidence>
<protein>
    <submittedName>
        <fullName evidence="1">Uncharacterized protein</fullName>
    </submittedName>
</protein>
<proteinExistence type="predicted"/>
<sequence>MFLTTILNLVISEKYRCPNPACNSDKVSVGREAFRCLSCGIKWSKSHHCPRCKRKYLKDFDTTVECPVCRLEFEKQDFDKYTNDDEILLLQEKYEIAKLLREN</sequence>
<accession>X1DGN1</accession>